<reference evidence="2 3" key="1">
    <citation type="submission" date="2019-08" db="EMBL/GenBank/DDBJ databases">
        <title>Prosopis cineraria nodule microbiome.</title>
        <authorList>
            <person name="Ali R."/>
            <person name="Chaluvadi S.R."/>
            <person name="Wang X."/>
        </authorList>
    </citation>
    <scope>NUCLEOTIDE SEQUENCE [LARGE SCALE GENOMIC DNA]</scope>
    <source>
        <strain evidence="2 3">BG7</strain>
    </source>
</reference>
<evidence type="ECO:0000313" key="3">
    <source>
        <dbReference type="Proteomes" id="UP000326881"/>
    </source>
</evidence>
<dbReference type="InterPro" id="IPR025449">
    <property type="entry name" value="JetB"/>
</dbReference>
<feature type="compositionally biased region" description="Acidic residues" evidence="1">
    <location>
        <begin position="198"/>
        <end position="213"/>
    </location>
</feature>
<dbReference type="EMBL" id="CP043498">
    <property type="protein sequence ID" value="QFY61476.1"/>
    <property type="molecule type" value="Genomic_DNA"/>
</dbReference>
<dbReference type="KEGG" id="rgr:FZ934_14305"/>
<accession>A0A5Q0C6B8</accession>
<evidence type="ECO:0000313" key="2">
    <source>
        <dbReference type="EMBL" id="QFY61476.1"/>
    </source>
</evidence>
<dbReference type="Pfam" id="PF13835">
    <property type="entry name" value="DUF4194"/>
    <property type="match status" value="1"/>
</dbReference>
<gene>
    <name evidence="2" type="ORF">FZ934_14305</name>
</gene>
<keyword evidence="3" id="KW-1185">Reference proteome</keyword>
<dbReference type="RefSeq" id="WP_153271601.1">
    <property type="nucleotide sequence ID" value="NZ_CP043498.1"/>
</dbReference>
<protein>
    <submittedName>
        <fullName evidence="2">DUF4194 domain-containing protein</fullName>
    </submittedName>
</protein>
<proteinExistence type="predicted"/>
<dbReference type="Proteomes" id="UP000326881">
    <property type="component" value="Chromosome"/>
</dbReference>
<feature type="region of interest" description="Disordered" evidence="1">
    <location>
        <begin position="193"/>
        <end position="213"/>
    </location>
</feature>
<dbReference type="AlphaFoldDB" id="A0A5Q0C6B8"/>
<sequence>MLVEFRNLEGRDPKLLQRVIQVIHHLLRHQFLHVEDRGSPGMMETLLKPEIERLVASYFEVAGYRLAVRDSEGWAGILPDTEVVTGPRMRMDETLVLLLLRRLWGEGDLGKHGNMLTTLNEAYDAYQDMVGGTRRPALGIVEFRNLLQSLERRAIVRLGEYDDEARDMHLTIRALVDTVSGTQHLLHIEQLLSGPDFQDNDEEPSDENEDNAE</sequence>
<evidence type="ECO:0000256" key="1">
    <source>
        <dbReference type="SAM" id="MobiDB-lite"/>
    </source>
</evidence>
<dbReference type="OrthoDB" id="8217812at2"/>
<name>A0A5Q0C6B8_9HYPH</name>
<organism evidence="2 3">
    <name type="scientific">Rhizobium grahamii</name>
    <dbReference type="NCBI Taxonomy" id="1120045"/>
    <lineage>
        <taxon>Bacteria</taxon>
        <taxon>Pseudomonadati</taxon>
        <taxon>Pseudomonadota</taxon>
        <taxon>Alphaproteobacteria</taxon>
        <taxon>Hyphomicrobiales</taxon>
        <taxon>Rhizobiaceae</taxon>
        <taxon>Rhizobium/Agrobacterium group</taxon>
        <taxon>Rhizobium</taxon>
    </lineage>
</organism>